<protein>
    <submittedName>
        <fullName evidence="1">Uncharacterized protein</fullName>
    </submittedName>
</protein>
<name>I3D2V1_9ARCH</name>
<proteinExistence type="predicted"/>
<dbReference type="AlphaFoldDB" id="I3D2V1"/>
<dbReference type="EMBL" id="AEXL02000089">
    <property type="protein sequence ID" value="EIJ66044.1"/>
    <property type="molecule type" value="Genomic_DNA"/>
</dbReference>
<organism evidence="1 2">
    <name type="scientific">Candidatus Nitrosopumilus salarius BD31</name>
    <dbReference type="NCBI Taxonomy" id="859350"/>
    <lineage>
        <taxon>Archaea</taxon>
        <taxon>Nitrososphaerota</taxon>
        <taxon>Nitrososphaeria</taxon>
        <taxon>Nitrosopumilales</taxon>
        <taxon>Nitrosopumilaceae</taxon>
        <taxon>Nitrosopumilus</taxon>
    </lineage>
</organism>
<gene>
    <name evidence="1" type="ORF">BD31_I1286</name>
</gene>
<comment type="caution">
    <text evidence="1">The sequence shown here is derived from an EMBL/GenBank/DDBJ whole genome shotgun (WGS) entry which is preliminary data.</text>
</comment>
<accession>I3D2V1</accession>
<dbReference type="PATRIC" id="fig|859350.6.peg.907"/>
<evidence type="ECO:0000313" key="2">
    <source>
        <dbReference type="Proteomes" id="UP000003423"/>
    </source>
</evidence>
<sequence>MIQQTIIEINKQNKKIVDSKNRLSNTTLEKINKLFYWAP</sequence>
<keyword evidence="2" id="KW-1185">Reference proteome</keyword>
<reference evidence="1 2" key="1">
    <citation type="journal article" date="2012" name="J. Bacteriol.">
        <title>Genome sequence of "Candidatus Nitrosopumilus salaria" BD31, an ammonia-oxidizing archaeon from the San Francisco Bay estuary.</title>
        <authorList>
            <person name="Mosier A.C."/>
            <person name="Allen E.E."/>
            <person name="Kim M."/>
            <person name="Ferriera S."/>
            <person name="Francis C.A."/>
        </authorList>
    </citation>
    <scope>NUCLEOTIDE SEQUENCE [LARGE SCALE GENOMIC DNA]</scope>
    <source>
        <strain evidence="1 2">BD31</strain>
    </source>
</reference>
<dbReference type="Proteomes" id="UP000003423">
    <property type="component" value="Unassembled WGS sequence"/>
</dbReference>
<evidence type="ECO:0000313" key="1">
    <source>
        <dbReference type="EMBL" id="EIJ66044.1"/>
    </source>
</evidence>